<organism evidence="2 3">
    <name type="scientific">Prorocentrum cordatum</name>
    <dbReference type="NCBI Taxonomy" id="2364126"/>
    <lineage>
        <taxon>Eukaryota</taxon>
        <taxon>Sar</taxon>
        <taxon>Alveolata</taxon>
        <taxon>Dinophyceae</taxon>
        <taxon>Prorocentrales</taxon>
        <taxon>Prorocentraceae</taxon>
        <taxon>Prorocentrum</taxon>
    </lineage>
</organism>
<evidence type="ECO:0000256" key="1">
    <source>
        <dbReference type="SAM" id="MobiDB-lite"/>
    </source>
</evidence>
<protein>
    <submittedName>
        <fullName evidence="2">Uncharacterized protein</fullName>
    </submittedName>
</protein>
<evidence type="ECO:0000313" key="2">
    <source>
        <dbReference type="EMBL" id="CAK0850719.1"/>
    </source>
</evidence>
<evidence type="ECO:0000313" key="3">
    <source>
        <dbReference type="Proteomes" id="UP001189429"/>
    </source>
</evidence>
<gene>
    <name evidence="2" type="ORF">PCOR1329_LOCUS43037</name>
</gene>
<proteinExistence type="predicted"/>
<name>A0ABN9TXS0_9DINO</name>
<comment type="caution">
    <text evidence="2">The sequence shown here is derived from an EMBL/GenBank/DDBJ whole genome shotgun (WGS) entry which is preliminary data.</text>
</comment>
<accession>A0ABN9TXS0</accession>
<reference evidence="2" key="1">
    <citation type="submission" date="2023-10" db="EMBL/GenBank/DDBJ databases">
        <authorList>
            <person name="Chen Y."/>
            <person name="Shah S."/>
            <person name="Dougan E. K."/>
            <person name="Thang M."/>
            <person name="Chan C."/>
        </authorList>
    </citation>
    <scope>NUCLEOTIDE SEQUENCE [LARGE SCALE GENOMIC DNA]</scope>
</reference>
<keyword evidence="3" id="KW-1185">Reference proteome</keyword>
<dbReference type="Proteomes" id="UP001189429">
    <property type="component" value="Unassembled WGS sequence"/>
</dbReference>
<feature type="region of interest" description="Disordered" evidence="1">
    <location>
        <begin position="294"/>
        <end position="352"/>
    </location>
</feature>
<sequence>MADTKTTKKTFQKVVADFMKSVSGEKLENKYLNGMVTIMKSLTDNPDKIILMVADLEVDASNEPSKPDTAKEKDIDWEAIENAGQISKWYVWAWINSKLQGTEHELTSEAMELIDRKSGQGTSKDIAEIVTGINPRTKIPPKMRPRPVIFEIYDRRYVMMCRSLVVFFEKYVDLATGIIDWLAANPYVVVNADGGAQTVKHIQTQVEVSVRRGITIDSAWKPVNPWSDVSMKWVLDRTPYVPAQHITFEPGSVFHNVVMRNNDHIEEMVNEFLDVKEKAAKAASGANLAITDTVAEAQSRRKKRRLTGAPAPEMAGAPEHPSGGVTSPAASPAALSPPETPGVQIADATGTS</sequence>
<feature type="compositionally biased region" description="Low complexity" evidence="1">
    <location>
        <begin position="308"/>
        <end position="337"/>
    </location>
</feature>
<dbReference type="EMBL" id="CAUYUJ010015171">
    <property type="protein sequence ID" value="CAK0850719.1"/>
    <property type="molecule type" value="Genomic_DNA"/>
</dbReference>